<gene>
    <name evidence="1" type="ORF">SAMN05660866_00173</name>
</gene>
<dbReference type="OrthoDB" id="2540540at2"/>
<dbReference type="AlphaFoldDB" id="A0A1T4ZRK8"/>
<organism evidence="1 2">
    <name type="scientific">Maribacter arcticus</name>
    <dbReference type="NCBI Taxonomy" id="561365"/>
    <lineage>
        <taxon>Bacteria</taxon>
        <taxon>Pseudomonadati</taxon>
        <taxon>Bacteroidota</taxon>
        <taxon>Flavobacteriia</taxon>
        <taxon>Flavobacteriales</taxon>
        <taxon>Flavobacteriaceae</taxon>
        <taxon>Maribacter</taxon>
    </lineage>
</organism>
<reference evidence="2" key="1">
    <citation type="submission" date="2017-02" db="EMBL/GenBank/DDBJ databases">
        <authorList>
            <person name="Varghese N."/>
            <person name="Submissions S."/>
        </authorList>
    </citation>
    <scope>NUCLEOTIDE SEQUENCE [LARGE SCALE GENOMIC DNA]</scope>
    <source>
        <strain evidence="2">DSM 23546</strain>
    </source>
</reference>
<dbReference type="STRING" id="561365.SAMN05660866_00173"/>
<dbReference type="EMBL" id="FUYL01000001">
    <property type="protein sequence ID" value="SKB25245.1"/>
    <property type="molecule type" value="Genomic_DNA"/>
</dbReference>
<dbReference type="Proteomes" id="UP000190339">
    <property type="component" value="Unassembled WGS sequence"/>
</dbReference>
<keyword evidence="2" id="KW-1185">Reference proteome</keyword>
<dbReference type="Pfam" id="PF14100">
    <property type="entry name" value="DUF6807"/>
    <property type="match status" value="1"/>
</dbReference>
<sequence length="316" mass="35967">MKYIILKLMIFYWIMTTNTISAQEIKLKITDDSAYFLEEADSILVYRAAETSLNGLFKRANYIHPLYGLDGTVITEDFPEDHKHHRGVFWAWHQLYIGETRIGDGWELKDLRWEVVSLEEIHSLRAQKTLKTEVFWKSPLWKDHLGNEKPLVKETTSIAVYPKKGTYRAVDIQIELVAMEPDMRLGGSEDVKGYGGFSVRMQLPEDIQFLDANGKVMPQNLPVDGNGWLAFKGTMDVSGNATQLVIIPHKDNPGYPNPWILRSKASMQNAVYPDPGAVAVPLSMVKPTRMNYRLLISDGSLTTDSIIELQNSFFIK</sequence>
<dbReference type="InterPro" id="IPR029475">
    <property type="entry name" value="DUF6807"/>
</dbReference>
<evidence type="ECO:0000313" key="1">
    <source>
        <dbReference type="EMBL" id="SKB25245.1"/>
    </source>
</evidence>
<dbReference type="RefSeq" id="WP_079510507.1">
    <property type="nucleotide sequence ID" value="NZ_FUYL01000001.1"/>
</dbReference>
<protein>
    <submittedName>
        <fullName evidence="1">Methane oxygenase PmoA</fullName>
    </submittedName>
</protein>
<proteinExistence type="predicted"/>
<accession>A0A1T4ZRK8</accession>
<evidence type="ECO:0000313" key="2">
    <source>
        <dbReference type="Proteomes" id="UP000190339"/>
    </source>
</evidence>
<name>A0A1T4ZRK8_9FLAO</name>